<protein>
    <submittedName>
        <fullName evidence="3">Uncharacterized protein</fullName>
    </submittedName>
</protein>
<dbReference type="EMBL" id="AACS02000003">
    <property type="protein sequence ID" value="EFI28241.1"/>
    <property type="molecule type" value="Genomic_DNA"/>
</dbReference>
<evidence type="ECO:0000313" key="3">
    <source>
        <dbReference type="EMBL" id="EFI28241.1"/>
    </source>
</evidence>
<dbReference type="RefSeq" id="XP_002911735.1">
    <property type="nucleotide sequence ID" value="XM_002911689.1"/>
</dbReference>
<evidence type="ECO:0000256" key="2">
    <source>
        <dbReference type="SAM" id="Phobius"/>
    </source>
</evidence>
<sequence>MASIFPLPSPSLSQRPIMQREAPSQSSPSIGGQDGHPSPRSGQPHSSRDARNSPPPALRSRNVMTPTYRRRQLRRSNSFSSDDVPDEPYRRPRPRPRSPPTDLDRYGDLECHGGHRIHLNQPKQHISADGSTQEGHFSESGDSVYYGCQFNEYSAGIHSTQVVTRERGPNGSMIAKEPQWQDKLPATNTQSFSFLSIAAMASALGGIAIYIAFQALFGPSACSCVVNVAT</sequence>
<evidence type="ECO:0000313" key="4">
    <source>
        <dbReference type="Proteomes" id="UP000001861"/>
    </source>
</evidence>
<feature type="transmembrane region" description="Helical" evidence="2">
    <location>
        <begin position="192"/>
        <end position="213"/>
    </location>
</feature>
<evidence type="ECO:0000256" key="1">
    <source>
        <dbReference type="SAM" id="MobiDB-lite"/>
    </source>
</evidence>
<accession>D6RLF7</accession>
<proteinExistence type="predicted"/>
<gene>
    <name evidence="3" type="ORF">CC1G_14266</name>
</gene>
<dbReference type="Proteomes" id="UP000001861">
    <property type="component" value="Unassembled WGS sequence"/>
</dbReference>
<feature type="compositionally biased region" description="Basic and acidic residues" evidence="1">
    <location>
        <begin position="102"/>
        <end position="113"/>
    </location>
</feature>
<dbReference type="GeneID" id="9379377"/>
<keyword evidence="2" id="KW-1133">Transmembrane helix</keyword>
<dbReference type="KEGG" id="cci:CC1G_14266"/>
<feature type="compositionally biased region" description="Polar residues" evidence="1">
    <location>
        <begin position="10"/>
        <end position="30"/>
    </location>
</feature>
<reference evidence="3 4" key="1">
    <citation type="journal article" date="2010" name="Proc. Natl. Acad. Sci. U.S.A.">
        <title>Insights into evolution of multicellular fungi from the assembled chromosomes of the mushroom Coprinopsis cinerea (Coprinus cinereus).</title>
        <authorList>
            <person name="Stajich J.E."/>
            <person name="Wilke S.K."/>
            <person name="Ahren D."/>
            <person name="Au C.H."/>
            <person name="Birren B.W."/>
            <person name="Borodovsky M."/>
            <person name="Burns C."/>
            <person name="Canback B."/>
            <person name="Casselton L.A."/>
            <person name="Cheng C.K."/>
            <person name="Deng J."/>
            <person name="Dietrich F.S."/>
            <person name="Fargo D.C."/>
            <person name="Farman M.L."/>
            <person name="Gathman A.C."/>
            <person name="Goldberg J."/>
            <person name="Guigo R."/>
            <person name="Hoegger P.J."/>
            <person name="Hooker J.B."/>
            <person name="Huggins A."/>
            <person name="James T.Y."/>
            <person name="Kamada T."/>
            <person name="Kilaru S."/>
            <person name="Kodira C."/>
            <person name="Kues U."/>
            <person name="Kupfer D."/>
            <person name="Kwan H.S."/>
            <person name="Lomsadze A."/>
            <person name="Li W."/>
            <person name="Lilly W.W."/>
            <person name="Ma L.J."/>
            <person name="Mackey A.J."/>
            <person name="Manning G."/>
            <person name="Martin F."/>
            <person name="Muraguchi H."/>
            <person name="Natvig D.O."/>
            <person name="Palmerini H."/>
            <person name="Ramesh M.A."/>
            <person name="Rehmeyer C.J."/>
            <person name="Roe B.A."/>
            <person name="Shenoy N."/>
            <person name="Stanke M."/>
            <person name="Ter-Hovhannisyan V."/>
            <person name="Tunlid A."/>
            <person name="Velagapudi R."/>
            <person name="Vision T.J."/>
            <person name="Zeng Q."/>
            <person name="Zolan M.E."/>
            <person name="Pukkila P.J."/>
        </authorList>
    </citation>
    <scope>NUCLEOTIDE SEQUENCE [LARGE SCALE GENOMIC DNA]</scope>
    <source>
        <strain evidence="4">Okayama-7 / 130 / ATCC MYA-4618 / FGSC 9003</strain>
    </source>
</reference>
<keyword evidence="4" id="KW-1185">Reference proteome</keyword>
<dbReference type="HOGENOM" id="CLU_1204706_0_0_1"/>
<name>D6RLF7_COPC7</name>
<feature type="region of interest" description="Disordered" evidence="1">
    <location>
        <begin position="1"/>
        <end position="115"/>
    </location>
</feature>
<comment type="caution">
    <text evidence="3">The sequence shown here is derived from an EMBL/GenBank/DDBJ whole genome shotgun (WGS) entry which is preliminary data.</text>
</comment>
<dbReference type="InParanoid" id="D6RLF7"/>
<organism evidence="3 4">
    <name type="scientific">Coprinopsis cinerea (strain Okayama-7 / 130 / ATCC MYA-4618 / FGSC 9003)</name>
    <name type="common">Inky cap fungus</name>
    <name type="synonym">Hormographiella aspergillata</name>
    <dbReference type="NCBI Taxonomy" id="240176"/>
    <lineage>
        <taxon>Eukaryota</taxon>
        <taxon>Fungi</taxon>
        <taxon>Dikarya</taxon>
        <taxon>Basidiomycota</taxon>
        <taxon>Agaricomycotina</taxon>
        <taxon>Agaricomycetes</taxon>
        <taxon>Agaricomycetidae</taxon>
        <taxon>Agaricales</taxon>
        <taxon>Agaricineae</taxon>
        <taxon>Psathyrellaceae</taxon>
        <taxon>Coprinopsis</taxon>
    </lineage>
</organism>
<dbReference type="AlphaFoldDB" id="D6RLF7"/>
<dbReference type="VEuPathDB" id="FungiDB:CC1G_14266"/>
<keyword evidence="2" id="KW-0812">Transmembrane</keyword>
<keyword evidence="2" id="KW-0472">Membrane</keyword>